<reference evidence="1" key="2">
    <citation type="journal article" date="2015" name="Data Brief">
        <title>Shoot transcriptome of the giant reed, Arundo donax.</title>
        <authorList>
            <person name="Barrero R.A."/>
            <person name="Guerrero F.D."/>
            <person name="Moolhuijzen P."/>
            <person name="Goolsby J.A."/>
            <person name="Tidwell J."/>
            <person name="Bellgard S.E."/>
            <person name="Bellgard M.I."/>
        </authorList>
    </citation>
    <scope>NUCLEOTIDE SEQUENCE</scope>
    <source>
        <tissue evidence="1">Shoot tissue taken approximately 20 cm above the soil surface</tissue>
    </source>
</reference>
<dbReference type="AlphaFoldDB" id="A0A0A8ZIG9"/>
<name>A0A0A8ZIG9_ARUDO</name>
<accession>A0A0A8ZIG9</accession>
<dbReference type="EMBL" id="GBRH01261355">
    <property type="protein sequence ID" value="JAD36540.1"/>
    <property type="molecule type" value="Transcribed_RNA"/>
</dbReference>
<proteinExistence type="predicted"/>
<protein>
    <submittedName>
        <fullName evidence="1">Uncharacterized protein</fullName>
    </submittedName>
</protein>
<evidence type="ECO:0000313" key="1">
    <source>
        <dbReference type="EMBL" id="JAD36540.1"/>
    </source>
</evidence>
<sequence length="23" mass="2760">MKCLAMLYGMRTTWIVRRSSSRL</sequence>
<organism evidence="1">
    <name type="scientific">Arundo donax</name>
    <name type="common">Giant reed</name>
    <name type="synonym">Donax arundinaceus</name>
    <dbReference type="NCBI Taxonomy" id="35708"/>
    <lineage>
        <taxon>Eukaryota</taxon>
        <taxon>Viridiplantae</taxon>
        <taxon>Streptophyta</taxon>
        <taxon>Embryophyta</taxon>
        <taxon>Tracheophyta</taxon>
        <taxon>Spermatophyta</taxon>
        <taxon>Magnoliopsida</taxon>
        <taxon>Liliopsida</taxon>
        <taxon>Poales</taxon>
        <taxon>Poaceae</taxon>
        <taxon>PACMAD clade</taxon>
        <taxon>Arundinoideae</taxon>
        <taxon>Arundineae</taxon>
        <taxon>Arundo</taxon>
    </lineage>
</organism>
<reference evidence="1" key="1">
    <citation type="submission" date="2014-09" db="EMBL/GenBank/DDBJ databases">
        <authorList>
            <person name="Magalhaes I.L.F."/>
            <person name="Oliveira U."/>
            <person name="Santos F.R."/>
            <person name="Vidigal T.H.D.A."/>
            <person name="Brescovit A.D."/>
            <person name="Santos A.J."/>
        </authorList>
    </citation>
    <scope>NUCLEOTIDE SEQUENCE</scope>
    <source>
        <tissue evidence="1">Shoot tissue taken approximately 20 cm above the soil surface</tissue>
    </source>
</reference>